<evidence type="ECO:0000256" key="6">
    <source>
        <dbReference type="SAM" id="SignalP"/>
    </source>
</evidence>
<dbReference type="PANTHER" id="PTHR45708:SF49">
    <property type="entry name" value="ENDOCHITINASE"/>
    <property type="match status" value="1"/>
</dbReference>
<sequence>MNVIRLVLVCVVTSLVAPATMRSVPAVQAKPPPRSVGAPPLVTRLPKHPLVGYWHNFENPSGKTFPLSQVSPTWDVIVVAFAESLGGGSLGLTLDPAAGSEDHFIADIAALKAARKTIVLSLGGEKGSVSLQDATETANFVDSLHGLIQKYGFDGIDLDLENHVSVGGPIVPNLIAGVKQLKQRVGPSFYLSMAPEHPYVQGGFGQWGGIWGSYLPIIDGLRDELTQLHVQYYNNNGLTYPDGRYFKEGTVDGLVGGSLMLLEGFKAQWGHGFDFKPLRPDQVSIGVPSGRSSAGQGFVTQDVLSRTLSCLTRVVGCDSVVPKKPYDDFRGVMAWSINWDRHDKFAFSTPTRTLLDLLNRNAPLPTLPPTPAPQPTRAPPATVAPPVYCGGCGNCYFAPTKACFAGWSQAQCGSIAAFTWCGDTD</sequence>
<reference evidence="8" key="2">
    <citation type="submission" date="2019-06" db="EMBL/GenBank/DDBJ databases">
        <title>Genomics analysis of Aphanomyces spp. identifies a new class of oomycete effector associated with host adaptation.</title>
        <authorList>
            <person name="Gaulin E."/>
        </authorList>
    </citation>
    <scope>NUCLEOTIDE SEQUENCE</scope>
    <source>
        <strain evidence="8">CBS 578.67</strain>
    </source>
</reference>
<dbReference type="InterPro" id="IPR011583">
    <property type="entry name" value="Chitinase_II/V-like_cat"/>
</dbReference>
<dbReference type="PANTHER" id="PTHR45708">
    <property type="entry name" value="ENDOCHITINASE"/>
    <property type="match status" value="1"/>
</dbReference>
<dbReference type="InterPro" id="IPR017853">
    <property type="entry name" value="GH"/>
</dbReference>
<dbReference type="GO" id="GO:0008843">
    <property type="term" value="F:endochitinase activity"/>
    <property type="evidence" value="ECO:0007669"/>
    <property type="project" value="UniProtKB-EC"/>
</dbReference>
<dbReference type="InterPro" id="IPR001223">
    <property type="entry name" value="Glyco_hydro18_cat"/>
</dbReference>
<evidence type="ECO:0000313" key="8">
    <source>
        <dbReference type="EMBL" id="KAF0700647.1"/>
    </source>
</evidence>
<dbReference type="EMBL" id="VJMH01005115">
    <property type="protein sequence ID" value="KAF0700647.1"/>
    <property type="molecule type" value="Genomic_DNA"/>
</dbReference>
<dbReference type="PROSITE" id="PS01095">
    <property type="entry name" value="GH18_1"/>
    <property type="match status" value="1"/>
</dbReference>
<evidence type="ECO:0000256" key="3">
    <source>
        <dbReference type="ARBA" id="ARBA00023295"/>
    </source>
</evidence>
<keyword evidence="6" id="KW-0732">Signal</keyword>
<evidence type="ECO:0000256" key="2">
    <source>
        <dbReference type="ARBA" id="ARBA00022801"/>
    </source>
</evidence>
<keyword evidence="3 4" id="KW-0326">Glycosidase</keyword>
<dbReference type="GO" id="GO:0005975">
    <property type="term" value="P:carbohydrate metabolic process"/>
    <property type="evidence" value="ECO:0007669"/>
    <property type="project" value="InterPro"/>
</dbReference>
<name>A0A485KLD1_9STRA</name>
<dbReference type="CDD" id="cd02871">
    <property type="entry name" value="GH18_chitinase_D-like"/>
    <property type="match status" value="1"/>
</dbReference>
<evidence type="ECO:0000256" key="5">
    <source>
        <dbReference type="RuleBase" id="RU004453"/>
    </source>
</evidence>
<evidence type="ECO:0000256" key="4">
    <source>
        <dbReference type="RuleBase" id="RU000489"/>
    </source>
</evidence>
<dbReference type="PROSITE" id="PS51910">
    <property type="entry name" value="GH18_2"/>
    <property type="match status" value="1"/>
</dbReference>
<dbReference type="SUPFAM" id="SSF51445">
    <property type="entry name" value="(Trans)glycosidases"/>
    <property type="match status" value="1"/>
</dbReference>
<evidence type="ECO:0000313" key="9">
    <source>
        <dbReference type="EMBL" id="VFT85711.1"/>
    </source>
</evidence>
<keyword evidence="2 4" id="KW-0378">Hydrolase</keyword>
<evidence type="ECO:0000256" key="1">
    <source>
        <dbReference type="ARBA" id="ARBA00012729"/>
    </source>
</evidence>
<feature type="signal peptide" evidence="6">
    <location>
        <begin position="1"/>
        <end position="29"/>
    </location>
</feature>
<dbReference type="EC" id="3.2.1.14" evidence="1"/>
<organism evidence="9 10">
    <name type="scientific">Aphanomyces stellatus</name>
    <dbReference type="NCBI Taxonomy" id="120398"/>
    <lineage>
        <taxon>Eukaryota</taxon>
        <taxon>Sar</taxon>
        <taxon>Stramenopiles</taxon>
        <taxon>Oomycota</taxon>
        <taxon>Saprolegniomycetes</taxon>
        <taxon>Saprolegniales</taxon>
        <taxon>Verrucalvaceae</taxon>
        <taxon>Aphanomyces</taxon>
    </lineage>
</organism>
<keyword evidence="10" id="KW-1185">Reference proteome</keyword>
<evidence type="ECO:0000313" key="10">
    <source>
        <dbReference type="Proteomes" id="UP000332933"/>
    </source>
</evidence>
<dbReference type="AlphaFoldDB" id="A0A485KLD1"/>
<dbReference type="SMART" id="SM00636">
    <property type="entry name" value="Glyco_18"/>
    <property type="match status" value="1"/>
</dbReference>
<accession>A0A485KLD1</accession>
<comment type="similarity">
    <text evidence="5">Belongs to the glycosyl hydrolase 18 family.</text>
</comment>
<protein>
    <recommendedName>
        <fullName evidence="1">chitinase</fullName>
        <ecNumber evidence="1">3.2.1.14</ecNumber>
    </recommendedName>
</protein>
<dbReference type="InterPro" id="IPR050542">
    <property type="entry name" value="Glycosyl_Hydrlase18_Chitinase"/>
</dbReference>
<feature type="chain" id="PRO_5033436951" description="chitinase" evidence="6">
    <location>
        <begin position="30"/>
        <end position="425"/>
    </location>
</feature>
<reference evidence="9 10" key="1">
    <citation type="submission" date="2019-03" db="EMBL/GenBank/DDBJ databases">
        <authorList>
            <person name="Gaulin E."/>
            <person name="Dumas B."/>
        </authorList>
    </citation>
    <scope>NUCLEOTIDE SEQUENCE [LARGE SCALE GENOMIC DNA]</scope>
    <source>
        <strain evidence="9">CBS 568.67</strain>
    </source>
</reference>
<dbReference type="GO" id="GO:0008061">
    <property type="term" value="F:chitin binding"/>
    <property type="evidence" value="ECO:0007669"/>
    <property type="project" value="InterPro"/>
</dbReference>
<dbReference type="Proteomes" id="UP000332933">
    <property type="component" value="Unassembled WGS sequence"/>
</dbReference>
<dbReference type="Pfam" id="PF00704">
    <property type="entry name" value="Glyco_hydro_18"/>
    <property type="match status" value="1"/>
</dbReference>
<dbReference type="OrthoDB" id="73875at2759"/>
<dbReference type="Gene3D" id="3.20.20.80">
    <property type="entry name" value="Glycosidases"/>
    <property type="match status" value="1"/>
</dbReference>
<feature type="domain" description="GH18" evidence="7">
    <location>
        <begin position="48"/>
        <end position="358"/>
    </location>
</feature>
<proteinExistence type="inferred from homology"/>
<evidence type="ECO:0000259" key="7">
    <source>
        <dbReference type="PROSITE" id="PS51910"/>
    </source>
</evidence>
<dbReference type="InterPro" id="IPR001579">
    <property type="entry name" value="Glyco_hydro_18_chit_AS"/>
</dbReference>
<gene>
    <name evidence="9" type="primary">Aste57867_8825</name>
    <name evidence="8" type="ORF">As57867_008790</name>
    <name evidence="9" type="ORF">ASTE57867_8825</name>
</gene>
<dbReference type="EMBL" id="CAADRA010005136">
    <property type="protein sequence ID" value="VFT85711.1"/>
    <property type="molecule type" value="Genomic_DNA"/>
</dbReference>